<comment type="subcellular location">
    <subcellularLocation>
        <location evidence="4">Cell outer membrane</location>
        <topology evidence="4">Lipid-anchor</topology>
    </subcellularLocation>
</comment>
<dbReference type="Gene3D" id="3.30.1450.10">
    <property type="match status" value="1"/>
</dbReference>
<dbReference type="HAMAP" id="MF_00925">
    <property type="entry name" value="OM_assembly_BamE"/>
    <property type="match status" value="1"/>
</dbReference>
<evidence type="ECO:0000313" key="7">
    <source>
        <dbReference type="Proteomes" id="UP000199256"/>
    </source>
</evidence>
<dbReference type="PROSITE" id="PS51257">
    <property type="entry name" value="PROKAR_LIPOPROTEIN"/>
    <property type="match status" value="1"/>
</dbReference>
<dbReference type="PANTHER" id="PTHR37482">
    <property type="entry name" value="OUTER MEMBRANE PROTEIN ASSEMBLY FACTOR BAME"/>
    <property type="match status" value="1"/>
</dbReference>
<feature type="domain" description="Outer membrane protein assembly factor BamE" evidence="5">
    <location>
        <begin position="33"/>
        <end position="102"/>
    </location>
</feature>
<evidence type="ECO:0000256" key="1">
    <source>
        <dbReference type="ARBA" id="ARBA00022729"/>
    </source>
</evidence>
<dbReference type="InterPro" id="IPR007450">
    <property type="entry name" value="BamE_dom"/>
</dbReference>
<comment type="similarity">
    <text evidence="4">Belongs to the BamE family.</text>
</comment>
<dbReference type="Pfam" id="PF04355">
    <property type="entry name" value="BamE"/>
    <property type="match status" value="1"/>
</dbReference>
<organism evidence="6 7">
    <name type="scientific">Ectothiorhodospira marina</name>
    <dbReference type="NCBI Taxonomy" id="1396821"/>
    <lineage>
        <taxon>Bacteria</taxon>
        <taxon>Pseudomonadati</taxon>
        <taxon>Pseudomonadota</taxon>
        <taxon>Gammaproteobacteria</taxon>
        <taxon>Chromatiales</taxon>
        <taxon>Ectothiorhodospiraceae</taxon>
        <taxon>Ectothiorhodospira</taxon>
    </lineage>
</organism>
<keyword evidence="4" id="KW-0564">Palmitate</keyword>
<dbReference type="GO" id="GO:0043165">
    <property type="term" value="P:Gram-negative-bacterium-type cell outer membrane assembly"/>
    <property type="evidence" value="ECO:0007669"/>
    <property type="project" value="UniProtKB-UniRule"/>
</dbReference>
<evidence type="ECO:0000256" key="4">
    <source>
        <dbReference type="HAMAP-Rule" id="MF_00925"/>
    </source>
</evidence>
<comment type="function">
    <text evidence="4">Part of the outer membrane protein assembly complex, which is involved in assembly and insertion of beta-barrel proteins into the outer membrane.</text>
</comment>
<keyword evidence="4" id="KW-0449">Lipoprotein</keyword>
<evidence type="ECO:0000259" key="5">
    <source>
        <dbReference type="Pfam" id="PF04355"/>
    </source>
</evidence>
<evidence type="ECO:0000256" key="2">
    <source>
        <dbReference type="ARBA" id="ARBA00023136"/>
    </source>
</evidence>
<evidence type="ECO:0000256" key="3">
    <source>
        <dbReference type="ARBA" id="ARBA00023237"/>
    </source>
</evidence>
<keyword evidence="1 4" id="KW-0732">Signal</keyword>
<dbReference type="AlphaFoldDB" id="A0A1H7EYX2"/>
<dbReference type="InterPro" id="IPR026592">
    <property type="entry name" value="BamE"/>
</dbReference>
<keyword evidence="2 4" id="KW-0472">Membrane</keyword>
<dbReference type="Proteomes" id="UP000199256">
    <property type="component" value="Unassembled WGS sequence"/>
</dbReference>
<keyword evidence="3 4" id="KW-0998">Cell outer membrane</keyword>
<name>A0A1H7EYX2_9GAMM</name>
<dbReference type="GO" id="GO:0030674">
    <property type="term" value="F:protein-macromolecule adaptor activity"/>
    <property type="evidence" value="ECO:0007669"/>
    <property type="project" value="TreeGrafter"/>
</dbReference>
<reference evidence="7" key="1">
    <citation type="submission" date="2016-10" db="EMBL/GenBank/DDBJ databases">
        <authorList>
            <person name="Varghese N."/>
            <person name="Submissions S."/>
        </authorList>
    </citation>
    <scope>NUCLEOTIDE SEQUENCE [LARGE SCALE GENOMIC DNA]</scope>
    <source>
        <strain evidence="7">DSM 241</strain>
    </source>
</reference>
<comment type="subunit">
    <text evidence="4">Part of the Bam complex.</text>
</comment>
<keyword evidence="7" id="KW-1185">Reference proteome</keyword>
<gene>
    <name evidence="4" type="primary">bamE</name>
    <name evidence="6" type="ORF">SAMN05444515_10148</name>
</gene>
<accession>A0A1H7EYX2</accession>
<protein>
    <recommendedName>
        <fullName evidence="4">Outer membrane protein assembly factor BamE</fullName>
    </recommendedName>
</protein>
<dbReference type="GO" id="GO:0051205">
    <property type="term" value="P:protein insertion into membrane"/>
    <property type="evidence" value="ECO:0007669"/>
    <property type="project" value="UniProtKB-UniRule"/>
</dbReference>
<proteinExistence type="inferred from homology"/>
<dbReference type="PANTHER" id="PTHR37482:SF1">
    <property type="entry name" value="OUTER MEMBRANE PROTEIN ASSEMBLY FACTOR BAME"/>
    <property type="match status" value="1"/>
</dbReference>
<dbReference type="GO" id="GO:1990063">
    <property type="term" value="C:Bam protein complex"/>
    <property type="evidence" value="ECO:0007669"/>
    <property type="project" value="TreeGrafter"/>
</dbReference>
<dbReference type="STRING" id="1396821.SAMN05444515_10148"/>
<dbReference type="RefSeq" id="WP_090249396.1">
    <property type="nucleotide sequence ID" value="NZ_FOAA01000001.1"/>
</dbReference>
<dbReference type="OrthoDB" id="9808250at2"/>
<evidence type="ECO:0000313" key="6">
    <source>
        <dbReference type="EMBL" id="SEK19051.1"/>
    </source>
</evidence>
<dbReference type="EMBL" id="FOAA01000001">
    <property type="protein sequence ID" value="SEK19051.1"/>
    <property type="molecule type" value="Genomic_DNA"/>
</dbReference>
<sequence length="109" mass="12323">MARLILYSILIAGLLQGCGGGLFSVFEPDVQQGNALNEDQVEQLQEGMTPRQVRFLLGEPVLKDPFQGDRRWDYVYYLNPGDGPVERRRLTVFFEQGQVSQISDTGIYP</sequence>
<dbReference type="InterPro" id="IPR037873">
    <property type="entry name" value="BamE-like"/>
</dbReference>